<evidence type="ECO:0000256" key="5">
    <source>
        <dbReference type="ARBA" id="ARBA00023014"/>
    </source>
</evidence>
<dbReference type="GO" id="GO:0046872">
    <property type="term" value="F:metal ion binding"/>
    <property type="evidence" value="ECO:0007669"/>
    <property type="project" value="UniProtKB-KW"/>
</dbReference>
<evidence type="ECO:0000256" key="4">
    <source>
        <dbReference type="ARBA" id="ARBA00023004"/>
    </source>
</evidence>
<evidence type="ECO:0000256" key="2">
    <source>
        <dbReference type="ARBA" id="ARBA00022485"/>
    </source>
</evidence>
<evidence type="ECO:0000259" key="7">
    <source>
        <dbReference type="Pfam" id="PF05681"/>
    </source>
</evidence>
<dbReference type="GO" id="GO:0008730">
    <property type="term" value="F:L(+)-tartrate dehydratase activity"/>
    <property type="evidence" value="ECO:0007669"/>
    <property type="project" value="UniProtKB-EC"/>
</dbReference>
<dbReference type="PANTHER" id="PTHR30389">
    <property type="entry name" value="FUMARATE HYDRATASE-RELATED"/>
    <property type="match status" value="1"/>
</dbReference>
<dbReference type="EC" id="4.2.1.32" evidence="8"/>
<proteinExistence type="inferred from homology"/>
<comment type="similarity">
    <text evidence="1">Belongs to the class-I fumarase family.</text>
</comment>
<comment type="caution">
    <text evidence="8">The sequence shown here is derived from an EMBL/GenBank/DDBJ whole genome shotgun (WGS) entry which is preliminary data.</text>
</comment>
<keyword evidence="2" id="KW-0004">4Fe-4S</keyword>
<dbReference type="AlphaFoldDB" id="A0A0W8EUS4"/>
<dbReference type="EMBL" id="LNQE01001729">
    <property type="protein sequence ID" value="KUG12380.1"/>
    <property type="molecule type" value="Genomic_DNA"/>
</dbReference>
<keyword evidence="6 8" id="KW-0456">Lyase</keyword>
<reference evidence="8" key="1">
    <citation type="journal article" date="2015" name="Proc. Natl. Acad. Sci. U.S.A.">
        <title>Networks of energetic and metabolic interactions define dynamics in microbial communities.</title>
        <authorList>
            <person name="Embree M."/>
            <person name="Liu J.K."/>
            <person name="Al-Bassam M.M."/>
            <person name="Zengler K."/>
        </authorList>
    </citation>
    <scope>NUCLEOTIDE SEQUENCE</scope>
</reference>
<dbReference type="PANTHER" id="PTHR30389:SF17">
    <property type="entry name" value="L(+)-TARTRATE DEHYDRATASE SUBUNIT ALPHA-RELATED"/>
    <property type="match status" value="1"/>
</dbReference>
<protein>
    <submittedName>
        <fullName evidence="8">Fumarate hydratase class i, aerobic</fullName>
        <ecNumber evidence="8">4.2.1.2</ecNumber>
        <ecNumber evidence="8">4.2.1.32</ecNumber>
    </submittedName>
</protein>
<feature type="domain" description="Fe-S hydro-lyase tartrate dehydratase alpha-type catalytic" evidence="7">
    <location>
        <begin position="16"/>
        <end position="275"/>
    </location>
</feature>
<keyword evidence="3" id="KW-0479">Metal-binding</keyword>
<dbReference type="GO" id="GO:0004333">
    <property type="term" value="F:fumarate hydratase activity"/>
    <property type="evidence" value="ECO:0007669"/>
    <property type="project" value="UniProtKB-EC"/>
</dbReference>
<organism evidence="8">
    <name type="scientific">hydrocarbon metagenome</name>
    <dbReference type="NCBI Taxonomy" id="938273"/>
    <lineage>
        <taxon>unclassified sequences</taxon>
        <taxon>metagenomes</taxon>
        <taxon>ecological metagenomes</taxon>
    </lineage>
</organism>
<dbReference type="GO" id="GO:0051539">
    <property type="term" value="F:4 iron, 4 sulfur cluster binding"/>
    <property type="evidence" value="ECO:0007669"/>
    <property type="project" value="UniProtKB-KW"/>
</dbReference>
<dbReference type="NCBIfam" id="NF004885">
    <property type="entry name" value="PRK06246.1"/>
    <property type="match status" value="1"/>
</dbReference>
<evidence type="ECO:0000256" key="1">
    <source>
        <dbReference type="ARBA" id="ARBA00008876"/>
    </source>
</evidence>
<accession>A0A0W8EUS4</accession>
<evidence type="ECO:0000313" key="8">
    <source>
        <dbReference type="EMBL" id="KUG12380.1"/>
    </source>
</evidence>
<evidence type="ECO:0000256" key="6">
    <source>
        <dbReference type="ARBA" id="ARBA00023239"/>
    </source>
</evidence>
<evidence type="ECO:0000256" key="3">
    <source>
        <dbReference type="ARBA" id="ARBA00022723"/>
    </source>
</evidence>
<dbReference type="Pfam" id="PF05681">
    <property type="entry name" value="Fumerase"/>
    <property type="match status" value="1"/>
</dbReference>
<dbReference type="EC" id="4.2.1.2" evidence="8"/>
<sequence length="279" mass="29314">MMEYPAGEPLYRAVAEATCRAFRLAATTLPPDVVSALQRARDSETSAIARSELGTILENVALAEKTALPLCQDTGVPVVYLTIPPRVPYTEALLRAVSEGVGQATRIVPLRPNVVSPCTRHNTRDNCGPGMPAVHVRPGERFTITALPKGAGAENMSRQAMLLPTGKDRIPEFVAETMLIAGGRPCPPVVLGVGIGSTFDGSAALAKEALLLPIDAMDPFEQELCDAVNALGIGPMGLGGKTTALAVKVKTAACHTASLPVAVNVQCWAARRATVEVTW</sequence>
<name>A0A0W8EUS4_9ZZZZ</name>
<keyword evidence="4" id="KW-0408">Iron</keyword>
<dbReference type="NCBIfam" id="TIGR00722">
    <property type="entry name" value="ttdA_fumA_fumB"/>
    <property type="match status" value="1"/>
</dbReference>
<dbReference type="InterPro" id="IPR004646">
    <property type="entry name" value="Fe-S_hydro-lyase_TtdA-typ_cat"/>
</dbReference>
<gene>
    <name evidence="8" type="ORF">ASZ90_016448</name>
</gene>
<dbReference type="InterPro" id="IPR051208">
    <property type="entry name" value="Class-I_Fumarase/Tartrate_DH"/>
</dbReference>
<keyword evidence="5" id="KW-0411">Iron-sulfur</keyword>